<dbReference type="Gene3D" id="3.30.1300.30">
    <property type="entry name" value="GSPII I/J protein-like"/>
    <property type="match status" value="1"/>
</dbReference>
<dbReference type="Gene3D" id="6.10.250.2040">
    <property type="match status" value="1"/>
</dbReference>
<dbReference type="InterPro" id="IPR045584">
    <property type="entry name" value="Pilin-like"/>
</dbReference>
<dbReference type="InterPro" id="IPR008640">
    <property type="entry name" value="Adhesin_Head_dom"/>
</dbReference>
<feature type="domain" description="Trimeric autotransporter adhesin YadA-like stalk" evidence="14">
    <location>
        <begin position="3244"/>
        <end position="3284"/>
    </location>
</feature>
<keyword evidence="9" id="KW-0472">Membrane</keyword>
<dbReference type="Pfam" id="PF05658">
    <property type="entry name" value="YadA_head"/>
    <property type="match status" value="8"/>
</dbReference>
<feature type="coiled-coil region" evidence="11">
    <location>
        <begin position="2461"/>
        <end position="2488"/>
    </location>
</feature>
<feature type="domain" description="Trimeric autotransporter adhesin YadA-like head" evidence="13">
    <location>
        <begin position="234"/>
        <end position="255"/>
    </location>
</feature>
<evidence type="ECO:0000313" key="15">
    <source>
        <dbReference type="EMBL" id="QEY24124.1"/>
    </source>
</evidence>
<dbReference type="Pfam" id="PF03895">
    <property type="entry name" value="YadA_anchor"/>
    <property type="match status" value="1"/>
</dbReference>
<feature type="domain" description="Trimeric autotransporter adhesin YadA-like head" evidence="13">
    <location>
        <begin position="113"/>
        <end position="134"/>
    </location>
</feature>
<sequence>MNEELGIRNHDYNPNEAFARATVLGSDATATTGSIAIGSNATAGRIPGLYGNPGEGFGLAVAVGSMASALGNSSVAVGNNAMAGGYGAMAMGRQAAALKNNAMASGVASAALAAGSIAFGAQAQAEDKDGIAFGVGMKSEEITTNTANDLYSVRKEQTLSQGEGAIAFGSGARVENGRTVRNALNVNDTTLTATGNTDGAIAFGHDSRTYSKAGLAMGENTVSGVKGDQAIIETVAIGNKAQAVGNISLAIGSEAMAKGNQTIAIGSEAMAKGNQTIAIGYANVVEGDFSGAIGDPSTIRGTNSYTVGNDNIVADNTDGAYGFGANNQFGGTTAYSDDGKAKRDALITNSTSASNSAAVGSRNYINSQNTYVLGSGINTKPNPKGYLAPLSNTVANSVYLGSDSTVTAGQGSVTDGVGSLKNAIKDDVTAGATSTGGATGKVDKGTIYGLGHTGESIALTYGTYAGATAVGGVSVGASGAERRIQNVAAGEISSTSTDAINGSQLYTVANVVMKAMPKVKAGKNVTVDAETDLKTGAITYTVNTGAAAPVQSYAHVNNTVEDEFQPKGNPGTNLGTYDSIGGALGKNDIAIGIGAKSAGGSNSIVIGTNAQSSSTSNATNIVIGKDALTNAESNVVVGKSANIAGAENAVAIGTKAQVTGENGVAIGKEVTATGPQSVAVGAKSAASGRRAIAIGDNAQAQNSQSVSIGRDSVANVNNSVALGNNSQTVESGAHTGGTSIISNATVNGVTYSGFAGSNPGTLGVVSVGTASDPRRVQHVAAGLISDQSTDAINGSQLYLVADKLKTEIDTKITDFTTSVNGKLVETINKDNKDVNFVNGTGTTARADGQNITFDVKYDNSTITLNDKGELQANVKTPETSDLAPQNNGTVNVAGDTLNLVTAGQVANAINKSGFKLTTGANGGENLTASPLKADGDMINPGDTVTMIAGKNLTVTQTTEGNITYATGETVDFTTVTIGGETPTITINTDGIDMGDTSITNLKPNLTPTFNKDAVTPNGDTTEGKPAVTVSAKLPDNVNEIVNNAATVGDILNSGWNLQNNGNSVDFVKPYDTVNFVDGKGTTAVAKPNDDGTVSNVQYDINVDNSTIVFEEAPKLDENGAPVLNADGSPVTVTQLKVNTGDINANPIGDVTGPVTQEMKDDLAAAEKALADLPDTATEDEKAAAQQAVEDAQNAINQAGNKVATAQNVADAINNSGWNVTAAGDNATGSTVELVQPGETVTFQAGKNMKLVQEGQTFTYATQDDVEFNSVKVGDTTNNPSPITIDNKGIDMGDRSITNLAPNLTPTFNKDAVTPNGDTTEGAAPVTKEAKLPDNVNNIINNAATVGDILNSGWNLQNNGNSVDFVKPYDTVNFVDGKGTTAVAKPNDDGTVSNVQYDINVDNSTIVFEEAPKLDENGAPVLNADGSPVTVTQLKVNTGDINANPIGDVTGPVTQEMKDDLAAAEKALADLPDTATEDEKAAAQKAVDDAQNAINQAGNKVATAQNVADAINNSGWNVTAAGDNATGSTVELVQPGETVTFQAGKNMKLVQEGQTFTYATQDDVEFNSVKVGDTTNNPSPITIDNKGIDMGDRSITNLAPNLTPTFNKDAVTPNGDTTEGAAPVTKEAKLPDNVNNIINNAATVGDILNSGWNLQNNGNSVDFVKPYDTVNFVDGKGTTAVAKPNDDGTVSNVQYDINVDNSTIVFEEAPKLDENGAPVLNADGSPVTVTQLKVNTGDINANPIGDVTGPVTQEMKDDLAAAEKALADLPDTATEDEKAAAQQAVEDAQNAINQAGNKVATAQNVADAINNSGWNVTSGKDGSGVVSGTSNELVQPGETVTFRAGDNLTLVQDGQTFTFSVNAQNTVENAQLPVVYTDDKGNKVTLIDGNFYPEGTTLNEEGKPVDADGNEVKPLNKGDIIASMNNGDDSTAKPMVLRNVGSNLTPTFNKDAVTPNGDTTEGAAPVTKEAKLPDNVNNIINNAATVGDILNSGWNLQNNGNSVDFVKPYDTVNFVDGKGTTAVAKPNDDGTVSNVQYDINVDNSTIVFEEAPKLDENGAPVLNADGSPVTVTQLKVNTGDINANPIGDVTGPVTQEMKDDLAAAEKALADLPDTATEDEKAAAQQAVEDAQNAINQAGNKVATAQNVADAINNSGWNVTSGKDGSGVVSGTSNELVQPGETVTFRAGDNLTLVQDGQTFTFSVNAQNTVENAQLPVVYTDDKGNKVTLIDGNFYPEGTTLNEEGKPVDADGNEVKPLNKGDIIASMNNGDDSTAKPMVLRNVGSNLTPTFNKDAVTPNGDTTEGAAPVTKEAKLPDNVNNIINNAATVGDILNSGWNLQNNGNSVDFVKPYDTVNFVDGKGTTAVAKPNDDGTVSNVQYDINVDNSTIVFEEAPKLDENGAPVLNADGSPVTVTQLKVNTGDINANPIGDVTGPVTQEMKDDLAAAEKALADLPDTATEDEKAAAQQAVEDAQNAINQAGNKVATAQNVADAINNSGWNVTSGKDGSGVVSGTSNELVQPGETVTFRAGDNLTLVQDGQTFTFSVNAQNTVENAQLPVVYTDDKGNKVTLIDGNFYPEGTTLNEEGKPVDADGNEVKPLNKGDIIASMNNGDDSTAKPMVLRNVGSNLTPTFNKDAVTPNGDTTEGAAPVTKEAKLPDNVNNIINNAATVGDILNSGWNLQNNGNSVDFVKPYDTVNFVDGKGTTAVAKPNDDGTVSNVQYDINVDNSTIVFEEAPKLDENGAPVLNADGSPVTVTQLKVNTGDINANPIGDVTGPVTQEMKDDLAAAEKALADLPDTATEDEKAAAQKAVDDAQNAINQAGNKVATAQNVADAINNSGWNATSGAVDGGVVENATNELVQPGETVTFQAGKNMKLVQNGQTFTYATKDDVEFNSVQFGANGPKITNVDGNINVGDANGAPVKITGVADGDIGPDSNDAINGSQLYWAAAGAKTEVRAGTNVANVTQTVGENGQSVYTVNAEGTNVKAGSDNVTVTHGKRDGENDVTYTVDIAKDLVLDSVTTGNATLDGKGLSIVGGPSVTVDGIDAGNKVISGVANGVNPNDAVNVSQLNAAVNGAKSTVSSADDSVTVRESVHPGTGITNYDLSVKVDGTTITNVPGQGLVVNTTPLTVDTDNGKVNVPTGEDAGKLPTAGDVANAINNSGFKLTAQGENGSMVNPGSTVDMRNTDGNILISKPADSNAVTYDLNPDVKVNTVQVGGGNGPVIGGDEEGNIRIGDANGAPVRITNVAPGVNDTDAVNVSQLKATNARIDGVENRANAGVAQALATAGLPQAYLPGKSMMAIGGGVYRGETGYAVGYSSISDGGNWIIKGTASGNSRGNFGATAAVGYQW</sequence>
<dbReference type="Gene3D" id="6.10.250.2120">
    <property type="match status" value="1"/>
</dbReference>
<dbReference type="Pfam" id="PF05662">
    <property type="entry name" value="YadA_stalk"/>
    <property type="match status" value="5"/>
</dbReference>
<feature type="domain" description="Trimeric autotransporter adhesin YadA-like head" evidence="13">
    <location>
        <begin position="583"/>
        <end position="610"/>
    </location>
</feature>
<dbReference type="CDD" id="cd12820">
    <property type="entry name" value="LbR_YadA-like"/>
    <property type="match status" value="3"/>
</dbReference>
<evidence type="ECO:0000259" key="13">
    <source>
        <dbReference type="Pfam" id="PF05658"/>
    </source>
</evidence>
<keyword evidence="16" id="KW-1185">Reference proteome</keyword>
<keyword evidence="10" id="KW-0998">Cell outer membrane</keyword>
<dbReference type="Gene3D" id="6.20.50.100">
    <property type="match status" value="1"/>
</dbReference>
<feature type="domain" description="Trimeric autotransporter adhesin YadA-like stalk" evidence="14">
    <location>
        <begin position="483"/>
        <end position="514"/>
    </location>
</feature>
<dbReference type="Gene3D" id="3.90.1780.10">
    <property type="entry name" value="Trimeric adhesin"/>
    <property type="match status" value="13"/>
</dbReference>
<evidence type="ECO:0000256" key="3">
    <source>
        <dbReference type="ARBA" id="ARBA00005848"/>
    </source>
</evidence>
<feature type="coiled-coil region" evidence="11">
    <location>
        <begin position="1479"/>
        <end position="1506"/>
    </location>
</feature>
<reference evidence="15 16" key="1">
    <citation type="submission" date="2018-08" db="EMBL/GenBank/DDBJ databases">
        <title>Neisseria animalis ATCC 49930 complete genome.</title>
        <authorList>
            <person name="Veseli I.A."/>
            <person name="Mascarenhas dos Santos A.C."/>
            <person name="Buttler R."/>
            <person name="Pombert J.-F."/>
        </authorList>
    </citation>
    <scope>NUCLEOTIDE SEQUENCE [LARGE SCALE GENOMIC DNA]</scope>
    <source>
        <strain evidence="15 16">ATCC 49930</strain>
    </source>
</reference>
<feature type="domain" description="Trimeric autotransporter adhesin YadA-like stalk" evidence="14">
    <location>
        <begin position="2922"/>
        <end position="2963"/>
    </location>
</feature>
<keyword evidence="4" id="KW-0813">Transport</keyword>
<evidence type="ECO:0008006" key="17">
    <source>
        <dbReference type="Google" id="ProtNLM"/>
    </source>
</evidence>
<gene>
    <name evidence="15" type="ORF">D0T90_06160</name>
</gene>
<feature type="coiled-coil region" evidence="11">
    <location>
        <begin position="2119"/>
        <end position="2146"/>
    </location>
</feature>
<dbReference type="KEGG" id="naq:D0T90_06160"/>
<evidence type="ECO:0000256" key="2">
    <source>
        <dbReference type="ARBA" id="ARBA00004442"/>
    </source>
</evidence>
<dbReference type="InterPro" id="IPR008635">
    <property type="entry name" value="Coiled_stalk_dom"/>
</dbReference>
<feature type="domain" description="Trimeric autotransporter adhesin YadA-like head" evidence="13">
    <location>
        <begin position="257"/>
        <end position="281"/>
    </location>
</feature>
<feature type="domain" description="Trimeric autotransporter adhesin YadA-like stalk" evidence="14">
    <location>
        <begin position="3052"/>
        <end position="3087"/>
    </location>
</feature>
<evidence type="ECO:0000256" key="5">
    <source>
        <dbReference type="ARBA" id="ARBA00022452"/>
    </source>
</evidence>
<keyword evidence="5" id="KW-1134">Transmembrane beta strand</keyword>
<proteinExistence type="inferred from homology"/>
<feature type="coiled-coil region" evidence="11">
    <location>
        <begin position="2803"/>
        <end position="2830"/>
    </location>
</feature>
<dbReference type="Gene3D" id="2.150.10.10">
    <property type="entry name" value="Serralysin-like metalloprotease, C-terminal"/>
    <property type="match status" value="4"/>
</dbReference>
<dbReference type="Proteomes" id="UP000325536">
    <property type="component" value="Chromosome"/>
</dbReference>
<feature type="domain" description="Trimeric autotransporter adhesin YadA-like head" evidence="13">
    <location>
        <begin position="703"/>
        <end position="726"/>
    </location>
</feature>
<evidence type="ECO:0000256" key="6">
    <source>
        <dbReference type="ARBA" id="ARBA00022692"/>
    </source>
</evidence>
<feature type="domain" description="Trimeric autotransporter adhesin YadA-like stalk" evidence="14">
    <location>
        <begin position="775"/>
        <end position="814"/>
    </location>
</feature>
<dbReference type="GO" id="GO:0009986">
    <property type="term" value="C:cell surface"/>
    <property type="evidence" value="ECO:0007669"/>
    <property type="project" value="UniProtKB-SubCell"/>
</dbReference>
<feature type="domain" description="Trimeric autotransporter adhesin YadA-like head" evidence="13">
    <location>
        <begin position="60"/>
        <end position="81"/>
    </location>
</feature>
<dbReference type="SUPFAM" id="SSF54523">
    <property type="entry name" value="Pili subunits"/>
    <property type="match status" value="1"/>
</dbReference>
<evidence type="ECO:0000313" key="16">
    <source>
        <dbReference type="Proteomes" id="UP000325536"/>
    </source>
</evidence>
<evidence type="ECO:0000256" key="10">
    <source>
        <dbReference type="ARBA" id="ARBA00023237"/>
    </source>
</evidence>
<feature type="coiled-coil region" evidence="11">
    <location>
        <begin position="1777"/>
        <end position="1804"/>
    </location>
</feature>
<keyword evidence="6" id="KW-0812">Transmembrane</keyword>
<dbReference type="Gene3D" id="1.20.5.170">
    <property type="match status" value="2"/>
</dbReference>
<evidence type="ECO:0000256" key="4">
    <source>
        <dbReference type="ARBA" id="ARBA00022448"/>
    </source>
</evidence>
<accession>A0A5P3MRB8</accession>
<protein>
    <recommendedName>
        <fullName evidence="17">Adhesin</fullName>
    </recommendedName>
</protein>
<organism evidence="15 16">
    <name type="scientific">Neisseria animalis</name>
    <dbReference type="NCBI Taxonomy" id="492"/>
    <lineage>
        <taxon>Bacteria</taxon>
        <taxon>Pseudomonadati</taxon>
        <taxon>Pseudomonadota</taxon>
        <taxon>Betaproteobacteria</taxon>
        <taxon>Neisseriales</taxon>
        <taxon>Neisseriaceae</taxon>
        <taxon>Neisseria</taxon>
    </lineage>
</organism>
<keyword evidence="11" id="KW-0175">Coiled coil</keyword>
<dbReference type="InterPro" id="IPR037174">
    <property type="entry name" value="Trimeric_adhesin"/>
</dbReference>
<evidence type="ECO:0000259" key="14">
    <source>
        <dbReference type="Pfam" id="PF05662"/>
    </source>
</evidence>
<dbReference type="RefSeq" id="WP_126325828.1">
    <property type="nucleotide sequence ID" value="NZ_CP031699.1"/>
</dbReference>
<evidence type="ECO:0000256" key="7">
    <source>
        <dbReference type="ARBA" id="ARBA00022729"/>
    </source>
</evidence>
<dbReference type="EMBL" id="CP031699">
    <property type="protein sequence ID" value="QEY24124.1"/>
    <property type="molecule type" value="Genomic_DNA"/>
</dbReference>
<dbReference type="SUPFAM" id="SSF101999">
    <property type="entry name" value="Trimeric adhesin"/>
    <property type="match status" value="6"/>
</dbReference>
<dbReference type="InterPro" id="IPR011049">
    <property type="entry name" value="Serralysin-like_metalloprot_C"/>
</dbReference>
<dbReference type="SUPFAM" id="SSF101967">
    <property type="entry name" value="Adhesin YadA, collagen-binding domain"/>
    <property type="match status" value="5"/>
</dbReference>
<name>A0A5P3MRB8_NEIAN</name>
<feature type="coiled-coil region" evidence="11">
    <location>
        <begin position="1181"/>
        <end position="1208"/>
    </location>
</feature>
<feature type="domain" description="Trimeric autotransporter adhesin YadA-like head" evidence="13">
    <location>
        <begin position="672"/>
        <end position="698"/>
    </location>
</feature>
<dbReference type="GO" id="GO:0015031">
    <property type="term" value="P:protein transport"/>
    <property type="evidence" value="ECO:0007669"/>
    <property type="project" value="UniProtKB-KW"/>
</dbReference>
<evidence type="ECO:0000259" key="12">
    <source>
        <dbReference type="Pfam" id="PF03895"/>
    </source>
</evidence>
<keyword evidence="7" id="KW-0732">Signal</keyword>
<comment type="similarity">
    <text evidence="3">Belongs to the autotransporter-2 (AT-2) (TC 1.B.40) family.</text>
</comment>
<evidence type="ECO:0000256" key="1">
    <source>
        <dbReference type="ARBA" id="ARBA00004241"/>
    </source>
</evidence>
<keyword evidence="8" id="KW-0653">Protein transport</keyword>
<comment type="subcellular location">
    <subcellularLocation>
        <location evidence="2">Cell outer membrane</location>
    </subcellularLocation>
    <subcellularLocation>
        <location evidence="1">Cell surface</location>
    </subcellularLocation>
</comment>
<feature type="domain" description="Trimeric autotransporter adhesin YadA-like C-terminal membrane anchor" evidence="12">
    <location>
        <begin position="3291"/>
        <end position="3351"/>
    </location>
</feature>
<dbReference type="GO" id="GO:0009279">
    <property type="term" value="C:cell outer membrane"/>
    <property type="evidence" value="ECO:0007669"/>
    <property type="project" value="UniProtKB-SubCell"/>
</dbReference>
<evidence type="ECO:0000256" key="8">
    <source>
        <dbReference type="ARBA" id="ARBA00022927"/>
    </source>
</evidence>
<dbReference type="Gene3D" id="2.20.70.140">
    <property type="match status" value="1"/>
</dbReference>
<feature type="domain" description="Trimeric autotransporter adhesin YadA-like head" evidence="13">
    <location>
        <begin position="644"/>
        <end position="668"/>
    </location>
</feature>
<evidence type="ECO:0000256" key="11">
    <source>
        <dbReference type="SAM" id="Coils"/>
    </source>
</evidence>
<evidence type="ECO:0000256" key="9">
    <source>
        <dbReference type="ARBA" id="ARBA00023136"/>
    </source>
</evidence>
<dbReference type="InterPro" id="IPR005594">
    <property type="entry name" value="YadA_C"/>
</dbReference>